<sequence>MELEPPNLNVRLEPRNYLWLAVFAACVLIVSASAFVNKDFALVFVACVIVGSPCLIWFFSPSSIRLPYWGGFERVAAYALFFAYLALAKQVLVPFVVRLLEHAFV</sequence>
<dbReference type="EMBL" id="JDSS02000053">
    <property type="protein sequence ID" value="KFB66034.1"/>
    <property type="molecule type" value="Genomic_DNA"/>
</dbReference>
<dbReference type="RefSeq" id="WP_273704236.1">
    <property type="nucleotide sequence ID" value="NZ_JDSS02000053.1"/>
</dbReference>
<gene>
    <name evidence="2" type="ORF">CAPSK01_004877</name>
</gene>
<feature type="transmembrane region" description="Helical" evidence="1">
    <location>
        <begin position="79"/>
        <end position="100"/>
    </location>
</feature>
<evidence type="ECO:0000313" key="3">
    <source>
        <dbReference type="Proteomes" id="UP000019812"/>
    </source>
</evidence>
<dbReference type="AlphaFoldDB" id="A0A084XU90"/>
<feature type="transmembrane region" description="Helical" evidence="1">
    <location>
        <begin position="17"/>
        <end position="36"/>
    </location>
</feature>
<keyword evidence="1" id="KW-0812">Transmembrane</keyword>
<proteinExistence type="predicted"/>
<evidence type="ECO:0000313" key="2">
    <source>
        <dbReference type="EMBL" id="KFB66034.1"/>
    </source>
</evidence>
<evidence type="ECO:0000256" key="1">
    <source>
        <dbReference type="SAM" id="Phobius"/>
    </source>
</evidence>
<accession>A0A084XU90</accession>
<reference evidence="2 3" key="1">
    <citation type="submission" date="2014-07" db="EMBL/GenBank/DDBJ databases">
        <title>Expanding our view of genomic diversity in Candidatus Accumulibacter clades.</title>
        <authorList>
            <person name="Skennerton C.T."/>
            <person name="Barr J.J."/>
            <person name="Slater F.R."/>
            <person name="Bond P.L."/>
            <person name="Tyson G.W."/>
        </authorList>
    </citation>
    <scope>NUCLEOTIDE SEQUENCE [LARGE SCALE GENOMIC DNA]</scope>
    <source>
        <strain evidence="3">SK-01</strain>
    </source>
</reference>
<comment type="caution">
    <text evidence="2">The sequence shown here is derived from an EMBL/GenBank/DDBJ whole genome shotgun (WGS) entry which is preliminary data.</text>
</comment>
<dbReference type="STRING" id="1457154.CAPSK01_004877"/>
<keyword evidence="1" id="KW-0472">Membrane</keyword>
<organism evidence="2 3">
    <name type="scientific">Candidatus Accumulibacter vicinus</name>
    <dbReference type="NCBI Taxonomy" id="2954382"/>
    <lineage>
        <taxon>Bacteria</taxon>
        <taxon>Pseudomonadati</taxon>
        <taxon>Pseudomonadota</taxon>
        <taxon>Betaproteobacteria</taxon>
        <taxon>Candidatus Accumulibacter</taxon>
    </lineage>
</organism>
<feature type="transmembrane region" description="Helical" evidence="1">
    <location>
        <begin position="41"/>
        <end position="59"/>
    </location>
</feature>
<name>A0A084XU90_9PROT</name>
<keyword evidence="1" id="KW-1133">Transmembrane helix</keyword>
<protein>
    <submittedName>
        <fullName evidence="2">Uncharacterized protein</fullName>
    </submittedName>
</protein>
<dbReference type="Proteomes" id="UP000019812">
    <property type="component" value="Unassembled WGS sequence"/>
</dbReference>